<gene>
    <name evidence="2" type="ORF">AVDCRST_MAG45-1521</name>
</gene>
<feature type="compositionally biased region" description="Basic and acidic residues" evidence="1">
    <location>
        <begin position="154"/>
        <end position="183"/>
    </location>
</feature>
<evidence type="ECO:0000256" key="1">
    <source>
        <dbReference type="SAM" id="MobiDB-lite"/>
    </source>
</evidence>
<sequence>GDRSRGRARATRRAGRRTTGTALGDGQPSPRAQRVVRADQRLHGPARRGPHPQGSRRDPRARRPGPARRDLHPPPSGGHPADQLRTDSPRRARPAHHPARGLRARPLDVPVLRDGPQQLDRRPRDSALQGRALLVGQHRRLLRALQPAQGRPPARPDRHAPARAPTRPERDDLRPRGHAEHPADVGAVPGGL</sequence>
<dbReference type="EMBL" id="CADCVU010000125">
    <property type="protein sequence ID" value="CAA9504597.1"/>
    <property type="molecule type" value="Genomic_DNA"/>
</dbReference>
<dbReference type="GO" id="GO:0004519">
    <property type="term" value="F:endonuclease activity"/>
    <property type="evidence" value="ECO:0007669"/>
    <property type="project" value="UniProtKB-KW"/>
</dbReference>
<feature type="non-terminal residue" evidence="2">
    <location>
        <position position="1"/>
    </location>
</feature>
<organism evidence="2">
    <name type="scientific">uncultured Solirubrobacterales bacterium</name>
    <dbReference type="NCBI Taxonomy" id="768556"/>
    <lineage>
        <taxon>Bacteria</taxon>
        <taxon>Bacillati</taxon>
        <taxon>Actinomycetota</taxon>
        <taxon>Thermoleophilia</taxon>
        <taxon>Solirubrobacterales</taxon>
        <taxon>environmental samples</taxon>
    </lineage>
</organism>
<evidence type="ECO:0000313" key="2">
    <source>
        <dbReference type="EMBL" id="CAA9504597.1"/>
    </source>
</evidence>
<reference evidence="2" key="1">
    <citation type="submission" date="2020-02" db="EMBL/GenBank/DDBJ databases">
        <authorList>
            <person name="Meier V. D."/>
        </authorList>
    </citation>
    <scope>NUCLEOTIDE SEQUENCE</scope>
    <source>
        <strain evidence="2">AVDCRST_MAG45</strain>
    </source>
</reference>
<feature type="region of interest" description="Disordered" evidence="1">
    <location>
        <begin position="1"/>
        <end position="130"/>
    </location>
</feature>
<feature type="region of interest" description="Disordered" evidence="1">
    <location>
        <begin position="143"/>
        <end position="192"/>
    </location>
</feature>
<keyword evidence="2" id="KW-0255">Endonuclease</keyword>
<accession>A0A6J4ST81</accession>
<proteinExistence type="predicted"/>
<protein>
    <submittedName>
        <fullName evidence="2">HNH endonuclease family protein</fullName>
    </submittedName>
</protein>
<keyword evidence="2" id="KW-0378">Hydrolase</keyword>
<dbReference type="AlphaFoldDB" id="A0A6J4ST81"/>
<feature type="compositionally biased region" description="Basic residues" evidence="1">
    <location>
        <begin position="1"/>
        <end position="16"/>
    </location>
</feature>
<feature type="compositionally biased region" description="Basic residues" evidence="1">
    <location>
        <begin position="91"/>
        <end position="103"/>
    </location>
</feature>
<feature type="non-terminal residue" evidence="2">
    <location>
        <position position="192"/>
    </location>
</feature>
<keyword evidence="2" id="KW-0540">Nuclease</keyword>
<name>A0A6J4ST81_9ACTN</name>